<proteinExistence type="predicted"/>
<gene>
    <name evidence="1" type="ORF">ANN_09361</name>
</gene>
<name>A0ABQ8TL72_PERAM</name>
<protein>
    <submittedName>
        <fullName evidence="1">Uncharacterized protein</fullName>
    </submittedName>
</protein>
<accession>A0ABQ8TL72</accession>
<comment type="caution">
    <text evidence="1">The sequence shown here is derived from an EMBL/GenBank/DDBJ whole genome shotgun (WGS) entry which is preliminary data.</text>
</comment>
<keyword evidence="2" id="KW-1185">Reference proteome</keyword>
<dbReference type="EMBL" id="JAJSOF020000005">
    <property type="protein sequence ID" value="KAJ4447355.1"/>
    <property type="molecule type" value="Genomic_DNA"/>
</dbReference>
<sequence>MERALSAQRGGKKPPYKRVKGFCLFISNGPIEKGLNRKIGKKEKSMPLGKSRITERFEFNELHQLLVYADDVNMLENIHKRLGKIREFNLKQIKRTIYKKPCLKESQLLAKCLVSLRLNSILFRQSLMLADKEFAKRLLLYGVVKTYCYSDKQRLSIAYRKNEHNEVGSTLRTDIFK</sequence>
<reference evidence="1 2" key="1">
    <citation type="journal article" date="2022" name="Allergy">
        <title>Genome assembly and annotation of Periplaneta americana reveal a comprehensive cockroach allergen profile.</title>
        <authorList>
            <person name="Wang L."/>
            <person name="Xiong Q."/>
            <person name="Saelim N."/>
            <person name="Wang L."/>
            <person name="Nong W."/>
            <person name="Wan A.T."/>
            <person name="Shi M."/>
            <person name="Liu X."/>
            <person name="Cao Q."/>
            <person name="Hui J.H.L."/>
            <person name="Sookrung N."/>
            <person name="Leung T.F."/>
            <person name="Tungtrongchitr A."/>
            <person name="Tsui S.K.W."/>
        </authorList>
    </citation>
    <scope>NUCLEOTIDE SEQUENCE [LARGE SCALE GENOMIC DNA]</scope>
    <source>
        <strain evidence="1">PWHHKU_190912</strain>
    </source>
</reference>
<evidence type="ECO:0000313" key="1">
    <source>
        <dbReference type="EMBL" id="KAJ4447355.1"/>
    </source>
</evidence>
<dbReference type="Proteomes" id="UP001148838">
    <property type="component" value="Unassembled WGS sequence"/>
</dbReference>
<organism evidence="1 2">
    <name type="scientific">Periplaneta americana</name>
    <name type="common">American cockroach</name>
    <name type="synonym">Blatta americana</name>
    <dbReference type="NCBI Taxonomy" id="6978"/>
    <lineage>
        <taxon>Eukaryota</taxon>
        <taxon>Metazoa</taxon>
        <taxon>Ecdysozoa</taxon>
        <taxon>Arthropoda</taxon>
        <taxon>Hexapoda</taxon>
        <taxon>Insecta</taxon>
        <taxon>Pterygota</taxon>
        <taxon>Neoptera</taxon>
        <taxon>Polyneoptera</taxon>
        <taxon>Dictyoptera</taxon>
        <taxon>Blattodea</taxon>
        <taxon>Blattoidea</taxon>
        <taxon>Blattidae</taxon>
        <taxon>Blattinae</taxon>
        <taxon>Periplaneta</taxon>
    </lineage>
</organism>
<evidence type="ECO:0000313" key="2">
    <source>
        <dbReference type="Proteomes" id="UP001148838"/>
    </source>
</evidence>